<dbReference type="Pfam" id="PF00990">
    <property type="entry name" value="GGDEF"/>
    <property type="match status" value="1"/>
</dbReference>
<dbReference type="InterPro" id="IPR043128">
    <property type="entry name" value="Rev_trsase/Diguanyl_cyclase"/>
</dbReference>
<dbReference type="InterPro" id="IPR050706">
    <property type="entry name" value="Cyclic-di-GMP_PDE-like"/>
</dbReference>
<feature type="compositionally biased region" description="Basic and acidic residues" evidence="1">
    <location>
        <begin position="603"/>
        <end position="626"/>
    </location>
</feature>
<dbReference type="SMART" id="SM00267">
    <property type="entry name" value="GGDEF"/>
    <property type="match status" value="1"/>
</dbReference>
<evidence type="ECO:0000259" key="2">
    <source>
        <dbReference type="PROSITE" id="PS50883"/>
    </source>
</evidence>
<name>A0A4R3V0V8_9BURK</name>
<dbReference type="EMBL" id="SMBX01000005">
    <property type="protein sequence ID" value="TCU98345.1"/>
    <property type="molecule type" value="Genomic_DNA"/>
</dbReference>
<feature type="region of interest" description="Disordered" evidence="1">
    <location>
        <begin position="603"/>
        <end position="633"/>
    </location>
</feature>
<evidence type="ECO:0000259" key="3">
    <source>
        <dbReference type="PROSITE" id="PS50887"/>
    </source>
</evidence>
<dbReference type="InterPro" id="IPR035919">
    <property type="entry name" value="EAL_sf"/>
</dbReference>
<dbReference type="InterPro" id="IPR000160">
    <property type="entry name" value="GGDEF_dom"/>
</dbReference>
<evidence type="ECO:0000256" key="1">
    <source>
        <dbReference type="SAM" id="MobiDB-lite"/>
    </source>
</evidence>
<organism evidence="4 5">
    <name type="scientific">Paracandidimonas soli</name>
    <dbReference type="NCBI Taxonomy" id="1917182"/>
    <lineage>
        <taxon>Bacteria</taxon>
        <taxon>Pseudomonadati</taxon>
        <taxon>Pseudomonadota</taxon>
        <taxon>Betaproteobacteria</taxon>
        <taxon>Burkholderiales</taxon>
        <taxon>Alcaligenaceae</taxon>
        <taxon>Paracandidimonas</taxon>
    </lineage>
</organism>
<gene>
    <name evidence="4" type="ORF">EV686_10542</name>
</gene>
<dbReference type="PROSITE" id="PS50883">
    <property type="entry name" value="EAL"/>
    <property type="match status" value="1"/>
</dbReference>
<dbReference type="InterPro" id="IPR029787">
    <property type="entry name" value="Nucleotide_cyclase"/>
</dbReference>
<dbReference type="SUPFAM" id="SSF54631">
    <property type="entry name" value="CBS-domain pair"/>
    <property type="match status" value="1"/>
</dbReference>
<dbReference type="Gene3D" id="3.20.20.450">
    <property type="entry name" value="EAL domain"/>
    <property type="match status" value="1"/>
</dbReference>
<evidence type="ECO:0000313" key="5">
    <source>
        <dbReference type="Proteomes" id="UP000294692"/>
    </source>
</evidence>
<dbReference type="NCBIfam" id="TIGR00254">
    <property type="entry name" value="GGDEF"/>
    <property type="match status" value="1"/>
</dbReference>
<dbReference type="Gene3D" id="3.10.580.10">
    <property type="entry name" value="CBS-domain"/>
    <property type="match status" value="1"/>
</dbReference>
<dbReference type="CDD" id="cd01949">
    <property type="entry name" value="GGDEF"/>
    <property type="match status" value="1"/>
</dbReference>
<dbReference type="Proteomes" id="UP000294692">
    <property type="component" value="Unassembled WGS sequence"/>
</dbReference>
<dbReference type="RefSeq" id="WP_132477014.1">
    <property type="nucleotide sequence ID" value="NZ_JBHRVM010000001.1"/>
</dbReference>
<sequence length="633" mass="69614">MKPYGDPVAGVNASPVPEAHTRLLSGFGDILERRALTPLFQPIADLRTGDIVGYEGLIRGPVDSQLFSPEVLFRVAGASGRSLELESLCRAAHIARFHELGLEGKLFLNVSPEVLLHPAQGLDILHQRSGAGDDDIGSLVIELTESASTSSYDRLRQAAADYRSYGLQVAIDDLGAGFSSLRLWSELRPEFVKIDKYFIRGLESDPVKRQFVRSILEIARQSCSLVIAEGIETPAELEAVIRIGIPLGQGFYLSRPAGMPARKLPQSLLETMAAMSEHRGDRAISVAVRKPTARSILRSVPVVEHSARTNEVYEIFKQQADLQALVVQRHGKPIGLINRLRMLERLARPYHRELYGGKPCSQFIENEPLVVDHATSLQELGHLITEVSPQHLSDGFIIVEDGRCIGVGNGQDLIREITQMQLKAARYANPLTQLPGNVPVSEYIEGLLRAGEPFAVCHCDLDNFKPFNDLYGYLKGDEVIQMTADLLRECTDPDKDFLGHVGGDDFIIVFGSADWRERCETILQRFMPATQSIYRQADVLAGGYTTRNRQGQEVFHDLVTISLGITTIPGNTGLSSHFVAELAASAKAQAKKTAGNAMFVERRSTPREIPARQREPGASELADLRARRVAASG</sequence>
<proteinExistence type="predicted"/>
<dbReference type="CDD" id="cd01948">
    <property type="entry name" value="EAL"/>
    <property type="match status" value="1"/>
</dbReference>
<keyword evidence="5" id="KW-1185">Reference proteome</keyword>
<dbReference type="Pfam" id="PF00563">
    <property type="entry name" value="EAL"/>
    <property type="match status" value="1"/>
</dbReference>
<feature type="domain" description="GGDEF" evidence="3">
    <location>
        <begin position="452"/>
        <end position="603"/>
    </location>
</feature>
<protein>
    <submittedName>
        <fullName evidence="4">Diguanylate cyclase (GGDEF)-like protein</fullName>
    </submittedName>
</protein>
<dbReference type="Gene3D" id="3.30.70.270">
    <property type="match status" value="1"/>
</dbReference>
<feature type="domain" description="EAL" evidence="2">
    <location>
        <begin position="20"/>
        <end position="270"/>
    </location>
</feature>
<dbReference type="CDD" id="cd04598">
    <property type="entry name" value="CBS_pair_GGDEF_EAL"/>
    <property type="match status" value="1"/>
</dbReference>
<dbReference type="SUPFAM" id="SSF141868">
    <property type="entry name" value="EAL domain-like"/>
    <property type="match status" value="1"/>
</dbReference>
<dbReference type="PANTHER" id="PTHR33121">
    <property type="entry name" value="CYCLIC DI-GMP PHOSPHODIESTERASE PDEF"/>
    <property type="match status" value="1"/>
</dbReference>
<comment type="caution">
    <text evidence="4">The sequence shown here is derived from an EMBL/GenBank/DDBJ whole genome shotgun (WGS) entry which is preliminary data.</text>
</comment>
<dbReference type="AlphaFoldDB" id="A0A4R3V0V8"/>
<reference evidence="4 5" key="1">
    <citation type="submission" date="2019-03" db="EMBL/GenBank/DDBJ databases">
        <title>Genomic Encyclopedia of Type Strains, Phase IV (KMG-IV): sequencing the most valuable type-strain genomes for metagenomic binning, comparative biology and taxonomic classification.</title>
        <authorList>
            <person name="Goeker M."/>
        </authorList>
    </citation>
    <scope>NUCLEOTIDE SEQUENCE [LARGE SCALE GENOMIC DNA]</scope>
    <source>
        <strain evidence="4 5">DSM 100048</strain>
    </source>
</reference>
<dbReference type="SMART" id="SM00052">
    <property type="entry name" value="EAL"/>
    <property type="match status" value="1"/>
</dbReference>
<dbReference type="OrthoDB" id="9813903at2"/>
<dbReference type="PANTHER" id="PTHR33121:SF76">
    <property type="entry name" value="SIGNALING PROTEIN"/>
    <property type="match status" value="1"/>
</dbReference>
<evidence type="ECO:0000313" key="4">
    <source>
        <dbReference type="EMBL" id="TCU98345.1"/>
    </source>
</evidence>
<dbReference type="InterPro" id="IPR046342">
    <property type="entry name" value="CBS_dom_sf"/>
</dbReference>
<dbReference type="InterPro" id="IPR001633">
    <property type="entry name" value="EAL_dom"/>
</dbReference>
<dbReference type="GO" id="GO:0071111">
    <property type="term" value="F:cyclic-guanylate-specific phosphodiesterase activity"/>
    <property type="evidence" value="ECO:0007669"/>
    <property type="project" value="InterPro"/>
</dbReference>
<dbReference type="PROSITE" id="PS50887">
    <property type="entry name" value="GGDEF"/>
    <property type="match status" value="1"/>
</dbReference>
<dbReference type="SUPFAM" id="SSF55073">
    <property type="entry name" value="Nucleotide cyclase"/>
    <property type="match status" value="1"/>
</dbReference>
<accession>A0A4R3V0V8</accession>